<dbReference type="AlphaFoldDB" id="A0A498K3L0"/>
<accession>A0A498K3L0</accession>
<comment type="caution">
    <text evidence="2">The sequence shown here is derived from an EMBL/GenBank/DDBJ whole genome shotgun (WGS) entry which is preliminary data.</text>
</comment>
<dbReference type="GO" id="GO:0033014">
    <property type="term" value="P:tetrapyrrole biosynthetic process"/>
    <property type="evidence" value="ECO:0007669"/>
    <property type="project" value="InterPro"/>
</dbReference>
<dbReference type="Pfam" id="PF00745">
    <property type="entry name" value="GlutR_dimer"/>
    <property type="match status" value="1"/>
</dbReference>
<dbReference type="InterPro" id="IPR036453">
    <property type="entry name" value="GluRdtase_dimer_dom_sf"/>
</dbReference>
<dbReference type="Proteomes" id="UP000290289">
    <property type="component" value="Chromosome 3"/>
</dbReference>
<sequence>MAVLPMPFSIVPHHRRHKLVCKASSVITTYQPQTLFQRVKFQEPTQHKLVSDYQSLFGLDVHILSKPERSKKECFGGQEKEIAAVIQRLEAFAERAIELETQKFENKTKGLELSDEESRIVQDLSREIVSKFLEKPIQFLRSSDEDLEEKLKELQFLATILEESC</sequence>
<dbReference type="GO" id="GO:0008883">
    <property type="term" value="F:glutamyl-tRNA reductase activity"/>
    <property type="evidence" value="ECO:0007669"/>
    <property type="project" value="InterPro"/>
</dbReference>
<evidence type="ECO:0000259" key="1">
    <source>
        <dbReference type="Pfam" id="PF00745"/>
    </source>
</evidence>
<keyword evidence="3" id="KW-1185">Reference proteome</keyword>
<dbReference type="GO" id="GO:0050661">
    <property type="term" value="F:NADP binding"/>
    <property type="evidence" value="ECO:0007669"/>
    <property type="project" value="InterPro"/>
</dbReference>
<evidence type="ECO:0000313" key="3">
    <source>
        <dbReference type="Proteomes" id="UP000290289"/>
    </source>
</evidence>
<protein>
    <recommendedName>
        <fullName evidence="1">Tetrapyrrole biosynthesis glutamyl-tRNA reductase dimerisation domain-containing protein</fullName>
    </recommendedName>
</protein>
<dbReference type="EMBL" id="RDQH01000329">
    <property type="protein sequence ID" value="RXI02780.1"/>
    <property type="molecule type" value="Genomic_DNA"/>
</dbReference>
<dbReference type="SUPFAM" id="SSF69075">
    <property type="entry name" value="Glutamyl tRNA-reductase dimerization domain"/>
    <property type="match status" value="1"/>
</dbReference>
<evidence type="ECO:0000313" key="2">
    <source>
        <dbReference type="EMBL" id="RXI02780.1"/>
    </source>
</evidence>
<dbReference type="InterPro" id="IPR015896">
    <property type="entry name" value="4pyrrol_synth_GluRdtase_dimer"/>
</dbReference>
<feature type="domain" description="Tetrapyrrole biosynthesis glutamyl-tRNA reductase dimerisation" evidence="1">
    <location>
        <begin position="79"/>
        <end position="157"/>
    </location>
</feature>
<name>A0A498K3L0_MALDO</name>
<reference evidence="2 3" key="1">
    <citation type="submission" date="2018-10" db="EMBL/GenBank/DDBJ databases">
        <title>A high-quality apple genome assembly.</title>
        <authorList>
            <person name="Hu J."/>
        </authorList>
    </citation>
    <scope>NUCLEOTIDE SEQUENCE [LARGE SCALE GENOMIC DNA]</scope>
    <source>
        <strain evidence="3">cv. HFTH1</strain>
        <tissue evidence="2">Young leaf</tissue>
    </source>
</reference>
<proteinExistence type="predicted"/>
<organism evidence="2 3">
    <name type="scientific">Malus domestica</name>
    <name type="common">Apple</name>
    <name type="synonym">Pyrus malus</name>
    <dbReference type="NCBI Taxonomy" id="3750"/>
    <lineage>
        <taxon>Eukaryota</taxon>
        <taxon>Viridiplantae</taxon>
        <taxon>Streptophyta</taxon>
        <taxon>Embryophyta</taxon>
        <taxon>Tracheophyta</taxon>
        <taxon>Spermatophyta</taxon>
        <taxon>Magnoliopsida</taxon>
        <taxon>eudicotyledons</taxon>
        <taxon>Gunneridae</taxon>
        <taxon>Pentapetalae</taxon>
        <taxon>rosids</taxon>
        <taxon>fabids</taxon>
        <taxon>Rosales</taxon>
        <taxon>Rosaceae</taxon>
        <taxon>Amygdaloideae</taxon>
        <taxon>Maleae</taxon>
        <taxon>Malus</taxon>
    </lineage>
</organism>
<gene>
    <name evidence="2" type="ORF">DVH24_002858</name>
</gene>